<comment type="pathway">
    <text evidence="4">Cell wall biogenesis; peptidoglycan biosynthesis.</text>
</comment>
<reference evidence="19" key="2">
    <citation type="journal article" date="2008" name="Curr. Biol.">
        <title>Chromatophore genome sequence of Paulinella sheds light on acquisition of photosynthesis by eukaryotes.</title>
        <authorList>
            <person name="Nowack E.C.M."/>
            <person name="Melkonian M."/>
            <person name="Gloeckner G."/>
        </authorList>
    </citation>
    <scope>NUCLEOTIDE SEQUENCE [LARGE SCALE GENOMIC DNA]</scope>
</reference>
<protein>
    <submittedName>
        <fullName evidence="19">D-alanine--D-alanine ligase</fullName>
    </submittedName>
</protein>
<keyword evidence="14" id="KW-0464">Manganese</keyword>
<dbReference type="Gene3D" id="3.40.50.20">
    <property type="match status" value="1"/>
</dbReference>
<evidence type="ECO:0000256" key="9">
    <source>
        <dbReference type="ARBA" id="ARBA00022741"/>
    </source>
</evidence>
<dbReference type="PROSITE" id="PS00844">
    <property type="entry name" value="DALA_DALA_LIGASE_2"/>
    <property type="match status" value="1"/>
</dbReference>
<dbReference type="GO" id="GO:0005829">
    <property type="term" value="C:cytosol"/>
    <property type="evidence" value="ECO:0007669"/>
    <property type="project" value="TreeGrafter"/>
</dbReference>
<evidence type="ECO:0000313" key="19">
    <source>
        <dbReference type="EMBL" id="ACB42538.1"/>
    </source>
</evidence>
<dbReference type="Gene3D" id="3.30.470.20">
    <property type="entry name" value="ATP-grasp fold, B domain"/>
    <property type="match status" value="1"/>
</dbReference>
<feature type="domain" description="ATP-grasp" evidence="18">
    <location>
        <begin position="145"/>
        <end position="351"/>
    </location>
</feature>
<evidence type="ECO:0000256" key="14">
    <source>
        <dbReference type="ARBA" id="ARBA00023211"/>
    </source>
</evidence>
<dbReference type="FunFam" id="3.30.470.20:FF:000008">
    <property type="entry name" value="D-alanine--D-alanine ligase"/>
    <property type="match status" value="1"/>
</dbReference>
<keyword evidence="8" id="KW-0479">Metal-binding</keyword>
<dbReference type="GO" id="GO:0008360">
    <property type="term" value="P:regulation of cell shape"/>
    <property type="evidence" value="ECO:0007669"/>
    <property type="project" value="UniProtKB-KW"/>
</dbReference>
<evidence type="ECO:0000256" key="12">
    <source>
        <dbReference type="ARBA" id="ARBA00022960"/>
    </source>
</evidence>
<dbReference type="RefSeq" id="YP_002048748.1">
    <property type="nucleotide sequence ID" value="NC_011087.1"/>
</dbReference>
<dbReference type="SUPFAM" id="SSF52440">
    <property type="entry name" value="PreATP-grasp domain"/>
    <property type="match status" value="1"/>
</dbReference>
<comment type="pathway">
    <text evidence="16">Glycan biosynthesis.</text>
</comment>
<dbReference type="Pfam" id="PF07478">
    <property type="entry name" value="Dala_Dala_lig_C"/>
    <property type="match status" value="1"/>
</dbReference>
<dbReference type="GeneID" id="6481582"/>
<evidence type="ECO:0000256" key="15">
    <source>
        <dbReference type="ARBA" id="ARBA00023316"/>
    </source>
</evidence>
<reference evidence="19" key="1">
    <citation type="submission" date="2007-08" db="EMBL/GenBank/DDBJ databases">
        <authorList>
            <person name="Gloeckner G."/>
            <person name="Nowack E."/>
            <person name="Melkonian M."/>
        </authorList>
    </citation>
    <scope>NUCLEOTIDE SEQUENCE</scope>
</reference>
<dbReference type="InterPro" id="IPR013815">
    <property type="entry name" value="ATP_grasp_subdomain_1"/>
</dbReference>
<sequence>MIHSIKPLPIKIGLVFGGASGEHQVSIRSAQTLVRALREGTNSERYDVKCFYIDLQGYCWPSIVAESILKEDLFNQAIEFTNTSKQKGFRGMPEEADLIDIWCLALHGPNGEDGTIQGLFTLMQKPFTGSGVLGSAVSMDKQAMKACFTAVGLPQVPYICLDILELERIPNKLVNRIEKSLGYPCFVKPANLGSSLGISKCNSRQELISGLKLASAYDSRLVVERAVIAREIECAVVGKSVLRASVLGEICFENEWYDYTTKYTKGSSYMVIPAHLSEETTRRARELSLEACRAVGAYGIARVDFFYVESTNNLWVNEINTLPGFTEQSMYPMLWMSSGLTLNELVHQLIKLAQE</sequence>
<evidence type="ECO:0000256" key="2">
    <source>
        <dbReference type="ARBA" id="ARBA00001946"/>
    </source>
</evidence>
<evidence type="ECO:0000256" key="8">
    <source>
        <dbReference type="ARBA" id="ARBA00022723"/>
    </source>
</evidence>
<organism evidence="19">
    <name type="scientific">Paulinella chromatophora</name>
    <dbReference type="NCBI Taxonomy" id="39717"/>
    <lineage>
        <taxon>Eukaryota</taxon>
        <taxon>Sar</taxon>
        <taxon>Rhizaria</taxon>
        <taxon>Cercozoa</taxon>
        <taxon>Imbricatea</taxon>
        <taxon>Silicofilosea</taxon>
        <taxon>Euglyphida</taxon>
        <taxon>Paulinellidae</taxon>
        <taxon>Paulinella</taxon>
    </lineage>
</organism>
<evidence type="ECO:0000256" key="5">
    <source>
        <dbReference type="ARBA" id="ARBA00010871"/>
    </source>
</evidence>
<evidence type="ECO:0000256" key="16">
    <source>
        <dbReference type="ARBA" id="ARBA00060592"/>
    </source>
</evidence>
<evidence type="ECO:0000256" key="7">
    <source>
        <dbReference type="ARBA" id="ARBA00022598"/>
    </source>
</evidence>
<evidence type="ECO:0000256" key="11">
    <source>
        <dbReference type="ARBA" id="ARBA00022842"/>
    </source>
</evidence>
<dbReference type="InterPro" id="IPR016185">
    <property type="entry name" value="PreATP-grasp_dom_sf"/>
</dbReference>
<dbReference type="PROSITE" id="PS50975">
    <property type="entry name" value="ATP_GRASP"/>
    <property type="match status" value="1"/>
</dbReference>
<keyword evidence="9 17" id="KW-0547">Nucleotide-binding</keyword>
<keyword evidence="10 17" id="KW-0067">ATP-binding</keyword>
<dbReference type="EMBL" id="CP000815">
    <property type="protein sequence ID" value="ACB42538.1"/>
    <property type="molecule type" value="Genomic_DNA"/>
</dbReference>
<dbReference type="AlphaFoldDB" id="B1X3L9"/>
<comment type="similarity">
    <text evidence="5">Belongs to the D-alanine--D-alanine ligase family.</text>
</comment>
<dbReference type="SUPFAM" id="SSF56059">
    <property type="entry name" value="Glutathione synthetase ATP-binding domain-like"/>
    <property type="match status" value="1"/>
</dbReference>
<gene>
    <name evidence="19" type="primary">ddl</name>
    <name evidence="19" type="ordered locus">PCC_0083</name>
</gene>
<accession>B1X3L9</accession>
<dbReference type="HAMAP" id="MF_00047">
    <property type="entry name" value="Dala_Dala_lig"/>
    <property type="match status" value="1"/>
</dbReference>
<name>B1X3L9_PAUCH</name>
<evidence type="ECO:0000256" key="1">
    <source>
        <dbReference type="ARBA" id="ARBA00001936"/>
    </source>
</evidence>
<evidence type="ECO:0000256" key="17">
    <source>
        <dbReference type="PROSITE-ProRule" id="PRU00409"/>
    </source>
</evidence>
<comment type="cofactor">
    <cofactor evidence="2">
        <name>Mg(2+)</name>
        <dbReference type="ChEBI" id="CHEBI:18420"/>
    </cofactor>
</comment>
<dbReference type="InterPro" id="IPR005905">
    <property type="entry name" value="D_ala_D_ala"/>
</dbReference>
<keyword evidence="15" id="KW-0961">Cell wall biogenesis/degradation</keyword>
<keyword evidence="7 19" id="KW-0436">Ligase</keyword>
<dbReference type="InterPro" id="IPR011761">
    <property type="entry name" value="ATP-grasp"/>
</dbReference>
<dbReference type="PANTHER" id="PTHR23132">
    <property type="entry name" value="D-ALANINE--D-ALANINE LIGASE"/>
    <property type="match status" value="1"/>
</dbReference>
<evidence type="ECO:0000256" key="10">
    <source>
        <dbReference type="ARBA" id="ARBA00022840"/>
    </source>
</evidence>
<dbReference type="GO" id="GO:0008716">
    <property type="term" value="F:D-alanine-D-alanine ligase activity"/>
    <property type="evidence" value="ECO:0007669"/>
    <property type="project" value="InterPro"/>
</dbReference>
<geneLocation type="organellar chromatophore" evidence="19"/>
<dbReference type="PROSITE" id="PS00843">
    <property type="entry name" value="DALA_DALA_LIGASE_1"/>
    <property type="match status" value="1"/>
</dbReference>
<keyword evidence="19" id="KW-0934">Plastid</keyword>
<keyword evidence="11" id="KW-0460">Magnesium</keyword>
<comment type="cofactor">
    <cofactor evidence="1">
        <name>Mn(2+)</name>
        <dbReference type="ChEBI" id="CHEBI:29035"/>
    </cofactor>
</comment>
<evidence type="ECO:0000256" key="13">
    <source>
        <dbReference type="ARBA" id="ARBA00022984"/>
    </source>
</evidence>
<dbReference type="InterPro" id="IPR011127">
    <property type="entry name" value="Dala_Dala_lig_N"/>
</dbReference>
<evidence type="ECO:0000259" key="18">
    <source>
        <dbReference type="PROSITE" id="PS50975"/>
    </source>
</evidence>
<dbReference type="InterPro" id="IPR000291">
    <property type="entry name" value="D-Ala_lig_Van_CS"/>
</dbReference>
<dbReference type="GO" id="GO:0071555">
    <property type="term" value="P:cell wall organization"/>
    <property type="evidence" value="ECO:0007669"/>
    <property type="project" value="UniProtKB-KW"/>
</dbReference>
<dbReference type="InterPro" id="IPR011095">
    <property type="entry name" value="Dala_Dala_lig_C"/>
</dbReference>
<dbReference type="Pfam" id="PF01820">
    <property type="entry name" value="Dala_Dala_lig_N"/>
    <property type="match status" value="1"/>
</dbReference>
<evidence type="ECO:0000256" key="4">
    <source>
        <dbReference type="ARBA" id="ARBA00004752"/>
    </source>
</evidence>
<dbReference type="FunFam" id="3.30.1490.20:FF:000007">
    <property type="entry name" value="D-alanine--D-alanine ligase"/>
    <property type="match status" value="1"/>
</dbReference>
<keyword evidence="12" id="KW-0133">Cell shape</keyword>
<keyword evidence="13" id="KW-0573">Peptidoglycan synthesis</keyword>
<comment type="subcellular location">
    <subcellularLocation>
        <location evidence="3">Cytoplasm</location>
    </subcellularLocation>
</comment>
<keyword evidence="6" id="KW-0963">Cytoplasm</keyword>
<dbReference type="Gene3D" id="3.30.1490.20">
    <property type="entry name" value="ATP-grasp fold, A domain"/>
    <property type="match status" value="1"/>
</dbReference>
<proteinExistence type="inferred from homology"/>
<dbReference type="NCBIfam" id="TIGR01205">
    <property type="entry name" value="D_ala_D_alaTIGR"/>
    <property type="match status" value="1"/>
</dbReference>
<evidence type="ECO:0000256" key="3">
    <source>
        <dbReference type="ARBA" id="ARBA00004496"/>
    </source>
</evidence>
<dbReference type="PIRSF" id="PIRSF039102">
    <property type="entry name" value="Ddl/VanB"/>
    <property type="match status" value="1"/>
</dbReference>
<dbReference type="GO" id="GO:0046872">
    <property type="term" value="F:metal ion binding"/>
    <property type="evidence" value="ECO:0007669"/>
    <property type="project" value="UniProtKB-KW"/>
</dbReference>
<dbReference type="PANTHER" id="PTHR23132:SF25">
    <property type="entry name" value="D-ALANINE--D-ALANINE LIGASE A"/>
    <property type="match status" value="1"/>
</dbReference>
<dbReference type="NCBIfam" id="NF002528">
    <property type="entry name" value="PRK01966.1-4"/>
    <property type="match status" value="1"/>
</dbReference>
<dbReference type="GO" id="GO:0005524">
    <property type="term" value="F:ATP binding"/>
    <property type="evidence" value="ECO:0007669"/>
    <property type="project" value="UniProtKB-UniRule"/>
</dbReference>
<evidence type="ECO:0000256" key="6">
    <source>
        <dbReference type="ARBA" id="ARBA00022490"/>
    </source>
</evidence>